<dbReference type="GO" id="GO:0006298">
    <property type="term" value="P:mismatch repair"/>
    <property type="evidence" value="ECO:0007669"/>
    <property type="project" value="InterPro"/>
</dbReference>
<protein>
    <submittedName>
        <fullName evidence="7">DNA mismatch endonuclease Vsr</fullName>
    </submittedName>
</protein>
<evidence type="ECO:0000256" key="1">
    <source>
        <dbReference type="ARBA" id="ARBA00022722"/>
    </source>
</evidence>
<evidence type="ECO:0000256" key="6">
    <source>
        <dbReference type="ARBA" id="ARBA00029466"/>
    </source>
</evidence>
<evidence type="ECO:0000256" key="4">
    <source>
        <dbReference type="ARBA" id="ARBA00022801"/>
    </source>
</evidence>
<reference evidence="7 8" key="1">
    <citation type="submission" date="2019-01" db="EMBL/GenBank/DDBJ databases">
        <title>Sinorhodobacter populi sp. nov. isolated from the symptomatic bark tissue of Populus euramericana canker.</title>
        <authorList>
            <person name="Xu G."/>
        </authorList>
    </citation>
    <scope>NUCLEOTIDE SEQUENCE [LARGE SCALE GENOMIC DNA]</scope>
    <source>
        <strain evidence="7 8">CCTCC AB2012026</strain>
    </source>
</reference>
<dbReference type="NCBIfam" id="TIGR00632">
    <property type="entry name" value="vsr"/>
    <property type="match status" value="1"/>
</dbReference>
<evidence type="ECO:0000256" key="3">
    <source>
        <dbReference type="ARBA" id="ARBA00022763"/>
    </source>
</evidence>
<gene>
    <name evidence="7" type="primary">vsr</name>
    <name evidence="7" type="ORF">EOW65_07910</name>
</gene>
<name>A0A443LKZ1_9RHOB</name>
<evidence type="ECO:0000313" key="8">
    <source>
        <dbReference type="Proteomes" id="UP000286594"/>
    </source>
</evidence>
<keyword evidence="2 7" id="KW-0255">Endonuclease</keyword>
<sequence length="156" mass="17613">MADVHDDKTRSRNMSAIRGVDTGPEMQIRRGLHARGFRYRLHDRRLPGTPDLVLPKHHAVIFVNGCFWHGHGCPLFRWPATRQEFWRVKITGNMERDARNDAMLLAGGWRIATIWECALKGRGKLPADAVIDSLSDWLCSDGQRLTLAGLKTEAGS</sequence>
<keyword evidence="4" id="KW-0378">Hydrolase</keyword>
<evidence type="ECO:0000256" key="5">
    <source>
        <dbReference type="ARBA" id="ARBA00023204"/>
    </source>
</evidence>
<keyword evidence="3" id="KW-0227">DNA damage</keyword>
<dbReference type="RefSeq" id="WP_128148427.1">
    <property type="nucleotide sequence ID" value="NZ_SAVB01000008.1"/>
</dbReference>
<dbReference type="AlphaFoldDB" id="A0A443LKZ1"/>
<keyword evidence="8" id="KW-1185">Reference proteome</keyword>
<comment type="similarity">
    <text evidence="6">Belongs to the Vsr family.</text>
</comment>
<proteinExistence type="inferred from homology"/>
<keyword evidence="5" id="KW-0234">DNA repair</keyword>
<dbReference type="InterPro" id="IPR004603">
    <property type="entry name" value="DNA_mismatch_endonuc_vsr"/>
</dbReference>
<evidence type="ECO:0000256" key="2">
    <source>
        <dbReference type="ARBA" id="ARBA00022759"/>
    </source>
</evidence>
<dbReference type="InterPro" id="IPR011335">
    <property type="entry name" value="Restrct_endonuc-II-like"/>
</dbReference>
<keyword evidence="1" id="KW-0540">Nuclease</keyword>
<dbReference type="Proteomes" id="UP000286594">
    <property type="component" value="Unassembled WGS sequence"/>
</dbReference>
<accession>A0A443LKZ1</accession>
<evidence type="ECO:0000313" key="7">
    <source>
        <dbReference type="EMBL" id="RWR49871.1"/>
    </source>
</evidence>
<dbReference type="Pfam" id="PF03852">
    <property type="entry name" value="Vsr"/>
    <property type="match status" value="1"/>
</dbReference>
<comment type="caution">
    <text evidence="7">The sequence shown here is derived from an EMBL/GenBank/DDBJ whole genome shotgun (WGS) entry which is preliminary data.</text>
</comment>
<dbReference type="EMBL" id="SAVB01000008">
    <property type="protein sequence ID" value="RWR49871.1"/>
    <property type="molecule type" value="Genomic_DNA"/>
</dbReference>
<dbReference type="OrthoDB" id="9801520at2"/>
<dbReference type="GO" id="GO:0016787">
    <property type="term" value="F:hydrolase activity"/>
    <property type="evidence" value="ECO:0007669"/>
    <property type="project" value="UniProtKB-KW"/>
</dbReference>
<organism evidence="7 8">
    <name type="scientific">Paenirhodobacter ferrireducens</name>
    <dbReference type="NCBI Taxonomy" id="1215032"/>
    <lineage>
        <taxon>Bacteria</taxon>
        <taxon>Pseudomonadati</taxon>
        <taxon>Pseudomonadota</taxon>
        <taxon>Alphaproteobacteria</taxon>
        <taxon>Rhodobacterales</taxon>
        <taxon>Rhodobacter group</taxon>
        <taxon>Paenirhodobacter</taxon>
    </lineage>
</organism>
<dbReference type="SUPFAM" id="SSF52980">
    <property type="entry name" value="Restriction endonuclease-like"/>
    <property type="match status" value="1"/>
</dbReference>
<dbReference type="GO" id="GO:0004519">
    <property type="term" value="F:endonuclease activity"/>
    <property type="evidence" value="ECO:0007669"/>
    <property type="project" value="UniProtKB-KW"/>
</dbReference>
<dbReference type="Gene3D" id="3.40.960.10">
    <property type="entry name" value="VSR Endonuclease"/>
    <property type="match status" value="1"/>
</dbReference>
<dbReference type="CDD" id="cd00221">
    <property type="entry name" value="Vsr"/>
    <property type="match status" value="1"/>
</dbReference>